<dbReference type="Gene3D" id="1.20.5.1030">
    <property type="entry name" value="Preprotein translocase secy subunit"/>
    <property type="match status" value="1"/>
</dbReference>
<dbReference type="PANTHER" id="PTHR33910">
    <property type="entry name" value="PROTEIN TRANSLOCASE SUBUNIT SECE"/>
    <property type="match status" value="1"/>
</dbReference>
<evidence type="ECO:0000256" key="1">
    <source>
        <dbReference type="ARBA" id="ARBA00004370"/>
    </source>
</evidence>
<dbReference type="GO" id="GO:0065002">
    <property type="term" value="P:intracellular protein transmembrane transport"/>
    <property type="evidence" value="ECO:0007669"/>
    <property type="project" value="UniProtKB-UniRule"/>
</dbReference>
<evidence type="ECO:0000256" key="6">
    <source>
        <dbReference type="ARBA" id="ARBA00022989"/>
    </source>
</evidence>
<dbReference type="Pfam" id="PF00584">
    <property type="entry name" value="SecE"/>
    <property type="match status" value="1"/>
</dbReference>
<sequence length="127" mass="13924">MSNTSVQTVTSAADKVKLILAVLVVIAGIVAFSVLETQLAAPVRAAIFIVSLLAAAGIVAISEPGKRFIGFAQDSYYEVRKVVWPTRKETFQMTGIVFAFVAVMGIFLWILDKSLEWLLYSVLLGWR</sequence>
<dbReference type="InterPro" id="IPR005807">
    <property type="entry name" value="SecE_bac"/>
</dbReference>
<dbReference type="NCBIfam" id="TIGR00964">
    <property type="entry name" value="secE_bact"/>
    <property type="match status" value="1"/>
</dbReference>
<evidence type="ECO:0000313" key="11">
    <source>
        <dbReference type="Proteomes" id="UP000244571"/>
    </source>
</evidence>
<dbReference type="GO" id="GO:0008320">
    <property type="term" value="F:protein transmembrane transporter activity"/>
    <property type="evidence" value="ECO:0007669"/>
    <property type="project" value="UniProtKB-UniRule"/>
</dbReference>
<evidence type="ECO:0000256" key="7">
    <source>
        <dbReference type="ARBA" id="ARBA00023010"/>
    </source>
</evidence>
<evidence type="ECO:0000313" key="10">
    <source>
        <dbReference type="EMBL" id="AWB34687.1"/>
    </source>
</evidence>
<feature type="transmembrane region" description="Helical" evidence="9">
    <location>
        <begin position="90"/>
        <end position="111"/>
    </location>
</feature>
<comment type="subunit">
    <text evidence="9">Component of the Sec protein translocase complex. Heterotrimer consisting of SecY, SecE and SecG subunits. The heterotrimers can form oligomers, although 1 heterotrimer is thought to be able to translocate proteins. Interacts with the ribosome. Interacts with SecDF, and other proteins may be involved. Interacts with SecA.</text>
</comment>
<comment type="subcellular location">
    <subcellularLocation>
        <location evidence="1">Membrane</location>
    </subcellularLocation>
</comment>
<name>A0A2R4XLL1_9BURK</name>
<evidence type="ECO:0000256" key="4">
    <source>
        <dbReference type="ARBA" id="ARBA00022692"/>
    </source>
</evidence>
<dbReference type="GO" id="GO:0009306">
    <property type="term" value="P:protein secretion"/>
    <property type="evidence" value="ECO:0007669"/>
    <property type="project" value="UniProtKB-UniRule"/>
</dbReference>
<dbReference type="Proteomes" id="UP000244571">
    <property type="component" value="Chromosome"/>
</dbReference>
<keyword evidence="7 9" id="KW-0811">Translocation</keyword>
<comment type="similarity">
    <text evidence="9">Belongs to the SecE/SEC61-gamma family.</text>
</comment>
<proteinExistence type="inferred from homology"/>
<dbReference type="PANTHER" id="PTHR33910:SF1">
    <property type="entry name" value="PROTEIN TRANSLOCASE SUBUNIT SECE"/>
    <property type="match status" value="1"/>
</dbReference>
<dbReference type="GO" id="GO:0043952">
    <property type="term" value="P:protein transport by the Sec complex"/>
    <property type="evidence" value="ECO:0007669"/>
    <property type="project" value="UniProtKB-UniRule"/>
</dbReference>
<keyword evidence="5 9" id="KW-0653">Protein transport</keyword>
<evidence type="ECO:0000256" key="9">
    <source>
        <dbReference type="HAMAP-Rule" id="MF_00422"/>
    </source>
</evidence>
<comment type="function">
    <text evidence="9">Essential subunit of the Sec protein translocation channel SecYEG. Clamps together the 2 halves of SecY. May contact the channel plug during translocation.</text>
</comment>
<dbReference type="GO" id="GO:0005886">
    <property type="term" value="C:plasma membrane"/>
    <property type="evidence" value="ECO:0007669"/>
    <property type="project" value="UniProtKB-UniRule"/>
</dbReference>
<dbReference type="HAMAP" id="MF_00422">
    <property type="entry name" value="SecE"/>
    <property type="match status" value="1"/>
</dbReference>
<gene>
    <name evidence="9" type="primary">secE</name>
    <name evidence="10" type="ORF">DBV39_14235</name>
</gene>
<protein>
    <recommendedName>
        <fullName evidence="9">Protein translocase subunit SecE</fullName>
    </recommendedName>
</protein>
<reference evidence="10 11" key="1">
    <citation type="submission" date="2018-04" db="EMBL/GenBank/DDBJ databases">
        <title>Bordetella sp. HZ20 isolated from seawater.</title>
        <authorList>
            <person name="Sun C."/>
        </authorList>
    </citation>
    <scope>NUCLEOTIDE SEQUENCE [LARGE SCALE GENOMIC DNA]</scope>
    <source>
        <strain evidence="10 11">HZ20</strain>
    </source>
</reference>
<dbReference type="InterPro" id="IPR038379">
    <property type="entry name" value="SecE_sf"/>
</dbReference>
<dbReference type="EMBL" id="CP028901">
    <property type="protein sequence ID" value="AWB34687.1"/>
    <property type="molecule type" value="Genomic_DNA"/>
</dbReference>
<evidence type="ECO:0000256" key="8">
    <source>
        <dbReference type="ARBA" id="ARBA00023136"/>
    </source>
</evidence>
<dbReference type="KEGG" id="boz:DBV39_14235"/>
<organism evidence="10 11">
    <name type="scientific">Orrella marina</name>
    <dbReference type="NCBI Taxonomy" id="2163011"/>
    <lineage>
        <taxon>Bacteria</taxon>
        <taxon>Pseudomonadati</taxon>
        <taxon>Pseudomonadota</taxon>
        <taxon>Betaproteobacteria</taxon>
        <taxon>Burkholderiales</taxon>
        <taxon>Alcaligenaceae</taxon>
        <taxon>Orrella</taxon>
    </lineage>
</organism>
<keyword evidence="11" id="KW-1185">Reference proteome</keyword>
<feature type="transmembrane region" description="Helical" evidence="9">
    <location>
        <begin position="41"/>
        <end position="61"/>
    </location>
</feature>
<evidence type="ECO:0000256" key="3">
    <source>
        <dbReference type="ARBA" id="ARBA00022475"/>
    </source>
</evidence>
<keyword evidence="3 9" id="KW-1003">Cell membrane</keyword>
<accession>A0A2R4XLL1</accession>
<feature type="transmembrane region" description="Helical" evidence="9">
    <location>
        <begin position="18"/>
        <end position="35"/>
    </location>
</feature>
<dbReference type="NCBIfam" id="NF004371">
    <property type="entry name" value="PRK05740.1-1"/>
    <property type="match status" value="1"/>
</dbReference>
<keyword evidence="6 9" id="KW-1133">Transmembrane helix</keyword>
<dbReference type="RefSeq" id="WP_108622101.1">
    <property type="nucleotide sequence ID" value="NZ_CP028901.1"/>
</dbReference>
<dbReference type="InterPro" id="IPR001901">
    <property type="entry name" value="Translocase_SecE/Sec61-g"/>
</dbReference>
<comment type="caution">
    <text evidence="9">Lacks conserved residue(s) required for the propagation of feature annotation.</text>
</comment>
<dbReference type="OrthoDB" id="9806365at2"/>
<dbReference type="AlphaFoldDB" id="A0A2R4XLL1"/>
<dbReference type="GO" id="GO:0006605">
    <property type="term" value="P:protein targeting"/>
    <property type="evidence" value="ECO:0007669"/>
    <property type="project" value="UniProtKB-UniRule"/>
</dbReference>
<dbReference type="PRINTS" id="PR01650">
    <property type="entry name" value="SECETRNLCASE"/>
</dbReference>
<keyword evidence="4 9" id="KW-0812">Transmembrane</keyword>
<keyword evidence="8 9" id="KW-0472">Membrane</keyword>
<evidence type="ECO:0000256" key="5">
    <source>
        <dbReference type="ARBA" id="ARBA00022927"/>
    </source>
</evidence>
<keyword evidence="2 9" id="KW-0813">Transport</keyword>
<evidence type="ECO:0000256" key="2">
    <source>
        <dbReference type="ARBA" id="ARBA00022448"/>
    </source>
</evidence>